<organism evidence="3 5">
    <name type="scientific">Nitrosomonas ureae</name>
    <dbReference type="NCBI Taxonomy" id="44577"/>
    <lineage>
        <taxon>Bacteria</taxon>
        <taxon>Pseudomonadati</taxon>
        <taxon>Pseudomonadota</taxon>
        <taxon>Betaproteobacteria</taxon>
        <taxon>Nitrosomonadales</taxon>
        <taxon>Nitrosomonadaceae</taxon>
        <taxon>Nitrosomonas</taxon>
    </lineage>
</organism>
<dbReference type="EMBL" id="FNLN01000028">
    <property type="protein sequence ID" value="SDU15270.1"/>
    <property type="molecule type" value="Genomic_DNA"/>
</dbReference>
<name>A0A1H9CJD7_9PROT</name>
<evidence type="ECO:0000313" key="2">
    <source>
        <dbReference type="EMBL" id="SDU15270.1"/>
    </source>
</evidence>
<reference evidence="3 5" key="2">
    <citation type="submission" date="2016-10" db="EMBL/GenBank/DDBJ databases">
        <authorList>
            <person name="de Groot N.N."/>
        </authorList>
    </citation>
    <scope>NUCLEOTIDE SEQUENCE [LARGE SCALE GENOMIC DNA]</scope>
    <source>
        <strain evidence="2">Nm10</strain>
        <strain evidence="3 5">Nm9</strain>
    </source>
</reference>
<evidence type="ECO:0000313" key="6">
    <source>
        <dbReference type="Proteomes" id="UP000182882"/>
    </source>
</evidence>
<dbReference type="Proteomes" id="UP000182882">
    <property type="component" value="Unassembled WGS sequence"/>
</dbReference>
<reference evidence="4 7" key="3">
    <citation type="submission" date="2017-09" db="EMBL/GenBank/DDBJ databases">
        <authorList>
            <person name="Ehlers B."/>
            <person name="Leendertz F.H."/>
        </authorList>
    </citation>
    <scope>NUCLEOTIDE SEQUENCE [LARGE SCALE GENOMIC DNA]</scope>
    <source>
        <strain evidence="4 7">Nm42</strain>
    </source>
</reference>
<accession>A0A1H9CJD7</accession>
<dbReference type="EMBL" id="FOFX01000015">
    <property type="protein sequence ID" value="SEQ01336.1"/>
    <property type="molecule type" value="Genomic_DNA"/>
</dbReference>
<dbReference type="Proteomes" id="UP000244110">
    <property type="component" value="Unassembled WGS sequence"/>
</dbReference>
<evidence type="ECO:0000313" key="7">
    <source>
        <dbReference type="Proteomes" id="UP000219335"/>
    </source>
</evidence>
<reference evidence="6" key="1">
    <citation type="submission" date="2016-10" db="EMBL/GenBank/DDBJ databases">
        <authorList>
            <person name="Varghese N."/>
            <person name="Submissions S."/>
        </authorList>
    </citation>
    <scope>NUCLEOTIDE SEQUENCE [LARGE SCALE GENOMIC DNA]</scope>
    <source>
        <strain evidence="6">Nm10</strain>
    </source>
</reference>
<dbReference type="EMBL" id="OCMU01000001">
    <property type="protein sequence ID" value="SOD17178.1"/>
    <property type="molecule type" value="Genomic_DNA"/>
</dbReference>
<proteinExistence type="predicted"/>
<dbReference type="AlphaFoldDB" id="A0A1H9CJD7"/>
<keyword evidence="6" id="KW-1185">Reference proteome</keyword>
<sequence length="31" mass="3730">MSDYKTQMFEIRQAILPQIMMAYFPIGDNNY</sequence>
<protein>
    <submittedName>
        <fullName evidence="3">Uncharacterized protein</fullName>
    </submittedName>
</protein>
<evidence type="ECO:0000313" key="8">
    <source>
        <dbReference type="Proteomes" id="UP000244110"/>
    </source>
</evidence>
<reference evidence="1 8" key="4">
    <citation type="submission" date="2018-04" db="EMBL/GenBank/DDBJ databases">
        <title>Active sludge and wastewater microbial communities from Klosterneuburg, Austria.</title>
        <authorList>
            <person name="Wagner M."/>
        </authorList>
    </citation>
    <scope>NUCLEOTIDE SEQUENCE [LARGE SCALE GENOMIC DNA]</scope>
    <source>
        <strain evidence="1 8">Nm4</strain>
    </source>
</reference>
<evidence type="ECO:0000313" key="3">
    <source>
        <dbReference type="EMBL" id="SEQ01336.1"/>
    </source>
</evidence>
<dbReference type="EMBL" id="QAOL01000001">
    <property type="protein sequence ID" value="PTQ88710.1"/>
    <property type="molecule type" value="Genomic_DNA"/>
</dbReference>
<dbReference type="Proteomes" id="UP000181998">
    <property type="component" value="Unassembled WGS sequence"/>
</dbReference>
<dbReference type="Proteomes" id="UP000219335">
    <property type="component" value="Unassembled WGS sequence"/>
</dbReference>
<evidence type="ECO:0000313" key="1">
    <source>
        <dbReference type="EMBL" id="PTQ88710.1"/>
    </source>
</evidence>
<evidence type="ECO:0000313" key="4">
    <source>
        <dbReference type="EMBL" id="SOD17178.1"/>
    </source>
</evidence>
<evidence type="ECO:0000313" key="5">
    <source>
        <dbReference type="Proteomes" id="UP000181998"/>
    </source>
</evidence>
<gene>
    <name evidence="1" type="ORF">C8R28_1001102</name>
    <name evidence="2" type="ORF">SAMN05216406_12840</name>
    <name evidence="3" type="ORF">SAMN05421510_101530</name>
    <name evidence="4" type="ORF">SAMN06297164_1047</name>
</gene>